<protein>
    <submittedName>
        <fullName evidence="1">Uncharacterized protein</fullName>
    </submittedName>
</protein>
<dbReference type="AlphaFoldDB" id="A0A6C2U247"/>
<proteinExistence type="predicted"/>
<evidence type="ECO:0000313" key="2">
    <source>
        <dbReference type="Proteomes" id="UP000366872"/>
    </source>
</evidence>
<evidence type="ECO:0000313" key="1">
    <source>
        <dbReference type="EMBL" id="VGO14048.1"/>
    </source>
</evidence>
<dbReference type="Proteomes" id="UP000366872">
    <property type="component" value="Unassembled WGS sequence"/>
</dbReference>
<name>A0A6C2U247_PONDE</name>
<accession>A0A6C2U247</accession>
<organism evidence="1 2">
    <name type="scientific">Pontiella desulfatans</name>
    <dbReference type="NCBI Taxonomy" id="2750659"/>
    <lineage>
        <taxon>Bacteria</taxon>
        <taxon>Pseudomonadati</taxon>
        <taxon>Kiritimatiellota</taxon>
        <taxon>Kiritimatiellia</taxon>
        <taxon>Kiritimatiellales</taxon>
        <taxon>Pontiellaceae</taxon>
        <taxon>Pontiella</taxon>
    </lineage>
</organism>
<gene>
    <name evidence="1" type="ORF">PDESU_02605</name>
</gene>
<sequence>MMRNVELSGFSVIPRDYAAESFFAFNFAGRSRSEICIQDFVSDVCSLMRSMVIIV</sequence>
<reference evidence="1 2" key="1">
    <citation type="submission" date="2019-04" db="EMBL/GenBank/DDBJ databases">
        <authorList>
            <person name="Van Vliet M D."/>
        </authorList>
    </citation>
    <scope>NUCLEOTIDE SEQUENCE [LARGE SCALE GENOMIC DNA]</scope>
    <source>
        <strain evidence="1 2">F1</strain>
    </source>
</reference>
<keyword evidence="2" id="KW-1185">Reference proteome</keyword>
<dbReference type="EMBL" id="CAAHFG010000001">
    <property type="protein sequence ID" value="VGO14048.1"/>
    <property type="molecule type" value="Genomic_DNA"/>
</dbReference>